<evidence type="ECO:0000259" key="1">
    <source>
        <dbReference type="Pfam" id="PF14397"/>
    </source>
</evidence>
<accession>A0A1G9U745</accession>
<dbReference type="AlphaFoldDB" id="A0A1G9U745"/>
<feature type="domain" description="Alpha-L-glutamate ligase-related protein ATP-grasp" evidence="1">
    <location>
        <begin position="188"/>
        <end position="333"/>
    </location>
</feature>
<dbReference type="InterPro" id="IPR039523">
    <property type="entry name" value="RimK-rel_E_lig_ATP-grasp"/>
</dbReference>
<dbReference type="Proteomes" id="UP000199440">
    <property type="component" value="Unassembled WGS sequence"/>
</dbReference>
<gene>
    <name evidence="2" type="ORF">SAMN04488514_110144</name>
</gene>
<dbReference type="Pfam" id="PF14397">
    <property type="entry name" value="ATPgrasp_ST"/>
    <property type="match status" value="1"/>
</dbReference>
<evidence type="ECO:0000313" key="2">
    <source>
        <dbReference type="EMBL" id="SDM55662.1"/>
    </source>
</evidence>
<name>A0A1G9U745_9FLAO</name>
<protein>
    <submittedName>
        <fullName evidence="2">Sugar-transfer associated ATP-grasp</fullName>
    </submittedName>
</protein>
<dbReference type="SUPFAM" id="SSF56059">
    <property type="entry name" value="Glutathione synthetase ATP-binding domain-like"/>
    <property type="match status" value="1"/>
</dbReference>
<dbReference type="EMBL" id="FNGV01000010">
    <property type="protein sequence ID" value="SDM55662.1"/>
    <property type="molecule type" value="Genomic_DNA"/>
</dbReference>
<dbReference type="STRING" id="192904.SAMN04488514_110144"/>
<dbReference type="RefSeq" id="WP_089892721.1">
    <property type="nucleotide sequence ID" value="NZ_FNGV01000010.1"/>
</dbReference>
<organism evidence="2 3">
    <name type="scientific">Kriegella aquimaris</name>
    <dbReference type="NCBI Taxonomy" id="192904"/>
    <lineage>
        <taxon>Bacteria</taxon>
        <taxon>Pseudomonadati</taxon>
        <taxon>Bacteroidota</taxon>
        <taxon>Flavobacteriia</taxon>
        <taxon>Flavobacteriales</taxon>
        <taxon>Flavobacteriaceae</taxon>
        <taxon>Kriegella</taxon>
    </lineage>
</organism>
<dbReference type="OrthoDB" id="6315394at2"/>
<sequence length="350" mass="40558">MPPKEKVKLFAKKTEDKLLVRRYHYISNRQAFKALEEVEKDNGKLTSKSKKIVDEYAVDILGWKGFAPWLYVYTAINGSFKEGWIPDNYYFKKVVPKIQGEYGKISFLKSLNNLIFQKEVGPDIVYFINGFWFGRNFEAISTEKLETVLFREREVVVCKSDQSCQGSGVYVIRKEEFDLNAIQKIGNCTIQSYIEQHPFFNAFLSDSVATIRMTTVVDSENRISLRACYLRLGRCNDTHIKSINHIRIPITIKDGMLHEQGYLANWKVVYEHPDSKLSFAGKYIPNYKECVQLVLQLHERMPMVRSIGWDIIVDAAGHPIVMEWNGYSNDIKFSEATQGPCFKDLNWNLL</sequence>
<evidence type="ECO:0000313" key="3">
    <source>
        <dbReference type="Proteomes" id="UP000199440"/>
    </source>
</evidence>
<keyword evidence="3" id="KW-1185">Reference proteome</keyword>
<reference evidence="2 3" key="1">
    <citation type="submission" date="2016-10" db="EMBL/GenBank/DDBJ databases">
        <authorList>
            <person name="de Groot N.N."/>
        </authorList>
    </citation>
    <scope>NUCLEOTIDE SEQUENCE [LARGE SCALE GENOMIC DNA]</scope>
    <source>
        <strain evidence="2 3">DSM 19886</strain>
    </source>
</reference>
<proteinExistence type="predicted"/>